<dbReference type="GO" id="GO:0004497">
    <property type="term" value="F:monooxygenase activity"/>
    <property type="evidence" value="ECO:0007669"/>
    <property type="project" value="UniProtKB-KW"/>
</dbReference>
<dbReference type="PROSITE" id="PS00086">
    <property type="entry name" value="CYTOCHROME_P450"/>
    <property type="match status" value="1"/>
</dbReference>
<keyword evidence="14" id="KW-1133">Transmembrane helix</keyword>
<evidence type="ECO:0000256" key="12">
    <source>
        <dbReference type="ARBA" id="ARBA00023136"/>
    </source>
</evidence>
<evidence type="ECO:0000313" key="16">
    <source>
        <dbReference type="Proteomes" id="UP000292052"/>
    </source>
</evidence>
<dbReference type="PANTHER" id="PTHR24292:SF54">
    <property type="entry name" value="CYP9F3-RELATED"/>
    <property type="match status" value="1"/>
</dbReference>
<keyword evidence="5 13" id="KW-0349">Heme</keyword>
<dbReference type="PRINTS" id="PR00385">
    <property type="entry name" value="P450"/>
</dbReference>
<comment type="similarity">
    <text evidence="4">Belongs to the cytochrome P450 family.</text>
</comment>
<protein>
    <submittedName>
        <fullName evidence="15">Cytochrome P450 9e2-like</fullName>
    </submittedName>
</protein>
<keyword evidence="12 14" id="KW-0472">Membrane</keyword>
<evidence type="ECO:0000256" key="7">
    <source>
        <dbReference type="ARBA" id="ARBA00022824"/>
    </source>
</evidence>
<evidence type="ECO:0000256" key="1">
    <source>
        <dbReference type="ARBA" id="ARBA00001971"/>
    </source>
</evidence>
<evidence type="ECO:0000256" key="4">
    <source>
        <dbReference type="ARBA" id="ARBA00010617"/>
    </source>
</evidence>
<dbReference type="SUPFAM" id="SSF48264">
    <property type="entry name" value="Cytochrome P450"/>
    <property type="match status" value="2"/>
</dbReference>
<keyword evidence="16" id="KW-1185">Reference proteome</keyword>
<comment type="subcellular location">
    <subcellularLocation>
        <location evidence="3">Endoplasmic reticulum membrane</location>
        <topology evidence="3">Peripheral membrane protein</topology>
    </subcellularLocation>
    <subcellularLocation>
        <location evidence="2">Microsome membrane</location>
        <topology evidence="2">Peripheral membrane protein</topology>
    </subcellularLocation>
</comment>
<dbReference type="GO" id="GO:0005506">
    <property type="term" value="F:iron ion binding"/>
    <property type="evidence" value="ECO:0007669"/>
    <property type="project" value="InterPro"/>
</dbReference>
<dbReference type="GO" id="GO:0020037">
    <property type="term" value="F:heme binding"/>
    <property type="evidence" value="ECO:0007669"/>
    <property type="project" value="InterPro"/>
</dbReference>
<dbReference type="PANTHER" id="PTHR24292">
    <property type="entry name" value="CYTOCHROME P450"/>
    <property type="match status" value="1"/>
</dbReference>
<evidence type="ECO:0000313" key="15">
    <source>
        <dbReference type="EMBL" id="RZC38896.1"/>
    </source>
</evidence>
<dbReference type="InterPro" id="IPR050476">
    <property type="entry name" value="Insect_CytP450_Detox"/>
</dbReference>
<dbReference type="Proteomes" id="UP000292052">
    <property type="component" value="Unassembled WGS sequence"/>
</dbReference>
<comment type="cofactor">
    <cofactor evidence="1 13">
        <name>heme</name>
        <dbReference type="ChEBI" id="CHEBI:30413"/>
    </cofactor>
</comment>
<evidence type="ECO:0000256" key="6">
    <source>
        <dbReference type="ARBA" id="ARBA00022723"/>
    </source>
</evidence>
<name>A0A482W1H7_ASBVE</name>
<evidence type="ECO:0000256" key="13">
    <source>
        <dbReference type="PIRSR" id="PIRSR602401-1"/>
    </source>
</evidence>
<dbReference type="EMBL" id="QDEB01038927">
    <property type="protein sequence ID" value="RZC38896.1"/>
    <property type="molecule type" value="Genomic_DNA"/>
</dbReference>
<dbReference type="Pfam" id="PF00067">
    <property type="entry name" value="p450"/>
    <property type="match status" value="3"/>
</dbReference>
<dbReference type="InterPro" id="IPR036396">
    <property type="entry name" value="Cyt_P450_sf"/>
</dbReference>
<keyword evidence="14" id="KW-0812">Transmembrane</keyword>
<dbReference type="OrthoDB" id="2789670at2759"/>
<proteinExistence type="inferred from homology"/>
<keyword evidence="8" id="KW-0492">Microsome</keyword>
<organism evidence="15 16">
    <name type="scientific">Asbolus verrucosus</name>
    <name type="common">Desert ironclad beetle</name>
    <dbReference type="NCBI Taxonomy" id="1661398"/>
    <lineage>
        <taxon>Eukaryota</taxon>
        <taxon>Metazoa</taxon>
        <taxon>Ecdysozoa</taxon>
        <taxon>Arthropoda</taxon>
        <taxon>Hexapoda</taxon>
        <taxon>Insecta</taxon>
        <taxon>Pterygota</taxon>
        <taxon>Neoptera</taxon>
        <taxon>Endopterygota</taxon>
        <taxon>Coleoptera</taxon>
        <taxon>Polyphaga</taxon>
        <taxon>Cucujiformia</taxon>
        <taxon>Tenebrionidae</taxon>
        <taxon>Pimeliinae</taxon>
        <taxon>Asbolus</taxon>
    </lineage>
</organism>
<gene>
    <name evidence="15" type="ORF">BDFB_008162</name>
</gene>
<evidence type="ECO:0000256" key="3">
    <source>
        <dbReference type="ARBA" id="ARBA00004406"/>
    </source>
</evidence>
<accession>A0A482W1H7</accession>
<feature type="transmembrane region" description="Helical" evidence="14">
    <location>
        <begin position="83"/>
        <end position="104"/>
    </location>
</feature>
<evidence type="ECO:0000256" key="11">
    <source>
        <dbReference type="ARBA" id="ARBA00023033"/>
    </source>
</evidence>
<evidence type="ECO:0000256" key="5">
    <source>
        <dbReference type="ARBA" id="ARBA00022617"/>
    </source>
</evidence>
<keyword evidence="6 13" id="KW-0479">Metal-binding</keyword>
<evidence type="ECO:0000256" key="2">
    <source>
        <dbReference type="ARBA" id="ARBA00004174"/>
    </source>
</evidence>
<dbReference type="GO" id="GO:0016705">
    <property type="term" value="F:oxidoreductase activity, acting on paired donors, with incorporation or reduction of molecular oxygen"/>
    <property type="evidence" value="ECO:0007669"/>
    <property type="project" value="InterPro"/>
</dbReference>
<dbReference type="AlphaFoldDB" id="A0A482W1H7"/>
<keyword evidence="11" id="KW-0503">Monooxygenase</keyword>
<feature type="binding site" description="axial binding residue" evidence="13">
    <location>
        <position position="871"/>
    </location>
    <ligand>
        <name>heme</name>
        <dbReference type="ChEBI" id="CHEBI:30413"/>
    </ligand>
    <ligandPart>
        <name>Fe</name>
        <dbReference type="ChEBI" id="CHEBI:18248"/>
    </ligandPart>
</feature>
<evidence type="ECO:0000256" key="8">
    <source>
        <dbReference type="ARBA" id="ARBA00022848"/>
    </source>
</evidence>
<dbReference type="Gene3D" id="1.10.630.10">
    <property type="entry name" value="Cytochrome P450"/>
    <property type="match status" value="3"/>
</dbReference>
<comment type="caution">
    <text evidence="15">The sequence shown here is derived from an EMBL/GenBank/DDBJ whole genome shotgun (WGS) entry which is preliminary data.</text>
</comment>
<dbReference type="PRINTS" id="PR00463">
    <property type="entry name" value="EP450I"/>
</dbReference>
<dbReference type="InterPro" id="IPR002401">
    <property type="entry name" value="Cyt_P450_E_grp-I"/>
</dbReference>
<dbReference type="FunFam" id="1.10.630.10:FF:000042">
    <property type="entry name" value="Cytochrome P450"/>
    <property type="match status" value="1"/>
</dbReference>
<sequence length="930" mass="107330">MKRENEGIVHPDLIHLLMEARKGKLKHETSKEEKVEGSRFALFEIEILFYHLRSKFDIIPVQKTIIPMKIEPKQFNLVSENGLVLIMFLFLLVVIVSVCVYYKLVKPCDYWKQKGIAYVPSWPLVGNLGSVVLRKKHLMDVTVDMYKNFHSERFVGYMQFTRHHLLLRDLELIKQIGVKEFSHFTDHAPLIESETDLFLSKSLVTLKGEKWSEMRATLSPAFTSSKMKNMYVLIAECAENFVNNFQTEVEVEAKEFFSKFANDVIATTAFGIQIDSVKEPNNDFFTMGVTLSNFTVWQTTKLVLSQLSKTVADFFGIEILPKHVTGFFRSIIMDNIRKRETEGIVQSLRLWPPGFQTDRLCVKNYLIQPTSPEEKPFLIEKGVAVVIPTMALHRDPQYYPEPTRFDPERFNDANKSKILPGTYLPFAKYWSGRYVTHLSSWPLVGNMGAFVMRKKHFMNVALDIYNNFPNERYVGFMQFTRPALVVRDLDLIKQIGIKEFDHFHDHVTGSTSNDEIMSKALINLSGQDWRQMRATLSPAFTSNKMKNMYHLISECAENFVKHFQGKEQVSVEMKDILSRFANDVIATTAFGIKVDSLRDLNHEFFLMGKRLTTFSFGQTIKLSIILISQTIATKLQIEMLPKATATFFRSIIKNNITKRETEGIVRPDLLHLLMEARKGKLKHETVKDEKGEGFATVEESHIGKNTKQMELTDNHIVAQALLFFFAGFETVSTASSFLAHELAVNPDVQKKLQEEIDAVNEEHEGKIPYEILLSMKYFDQVVCESLRKWPAAFQTDRICTKNYTILPKKAHERVLEIEEGVLMVIPIMALHRDPQYYPEPERFDPERFSEENKDRFVPGTYLPFGLGPRNCIGSRFALLEIKTLFFHLLSKFDIVPVKETKIPFKINPKQFNLTVEDGFNVGFKPRNVRN</sequence>
<dbReference type="InterPro" id="IPR017972">
    <property type="entry name" value="Cyt_P450_CS"/>
</dbReference>
<keyword evidence="7" id="KW-0256">Endoplasmic reticulum</keyword>
<dbReference type="CDD" id="cd11056">
    <property type="entry name" value="CYP6-like"/>
    <property type="match status" value="1"/>
</dbReference>
<dbReference type="STRING" id="1661398.A0A482W1H7"/>
<evidence type="ECO:0000256" key="9">
    <source>
        <dbReference type="ARBA" id="ARBA00023002"/>
    </source>
</evidence>
<keyword evidence="9" id="KW-0560">Oxidoreductase</keyword>
<evidence type="ECO:0000256" key="10">
    <source>
        <dbReference type="ARBA" id="ARBA00023004"/>
    </source>
</evidence>
<keyword evidence="10 13" id="KW-0408">Iron</keyword>
<evidence type="ECO:0000256" key="14">
    <source>
        <dbReference type="SAM" id="Phobius"/>
    </source>
</evidence>
<dbReference type="GO" id="GO:0005789">
    <property type="term" value="C:endoplasmic reticulum membrane"/>
    <property type="evidence" value="ECO:0007669"/>
    <property type="project" value="UniProtKB-SubCell"/>
</dbReference>
<dbReference type="InterPro" id="IPR001128">
    <property type="entry name" value="Cyt_P450"/>
</dbReference>
<reference evidence="15 16" key="1">
    <citation type="submission" date="2017-03" db="EMBL/GenBank/DDBJ databases">
        <title>Genome of the blue death feigning beetle - Asbolus verrucosus.</title>
        <authorList>
            <person name="Rider S.D."/>
        </authorList>
    </citation>
    <scope>NUCLEOTIDE SEQUENCE [LARGE SCALE GENOMIC DNA]</scope>
    <source>
        <strain evidence="15">Butters</strain>
        <tissue evidence="15">Head and leg muscle</tissue>
    </source>
</reference>